<keyword evidence="3" id="KW-1185">Reference proteome</keyword>
<feature type="transmembrane region" description="Helical" evidence="1">
    <location>
        <begin position="157"/>
        <end position="179"/>
    </location>
</feature>
<feature type="transmembrane region" description="Helical" evidence="1">
    <location>
        <begin position="116"/>
        <end position="137"/>
    </location>
</feature>
<feature type="transmembrane region" description="Helical" evidence="1">
    <location>
        <begin position="83"/>
        <end position="104"/>
    </location>
</feature>
<dbReference type="Proteomes" id="UP000838412">
    <property type="component" value="Chromosome 11"/>
</dbReference>
<gene>
    <name evidence="2" type="primary">Hypp5861</name>
    <name evidence="2" type="ORF">BLAG_LOCUS3887</name>
</gene>
<dbReference type="AlphaFoldDB" id="A0A8J9VS29"/>
<proteinExistence type="predicted"/>
<evidence type="ECO:0000313" key="3">
    <source>
        <dbReference type="Proteomes" id="UP000838412"/>
    </source>
</evidence>
<name>A0A8J9VS29_BRALA</name>
<dbReference type="PANTHER" id="PTHR36694">
    <property type="entry name" value="PASIFLORA 1, ISOFORM A-RELATED"/>
    <property type="match status" value="1"/>
</dbReference>
<keyword evidence="1" id="KW-0812">Transmembrane</keyword>
<keyword evidence="1" id="KW-0472">Membrane</keyword>
<evidence type="ECO:0000313" key="2">
    <source>
        <dbReference type="EMBL" id="CAH1239652.1"/>
    </source>
</evidence>
<dbReference type="PANTHER" id="PTHR36694:SF11">
    <property type="entry name" value="LP21121P-RELATED"/>
    <property type="match status" value="1"/>
</dbReference>
<dbReference type="OrthoDB" id="10041601at2759"/>
<organism evidence="2 3">
    <name type="scientific">Branchiostoma lanceolatum</name>
    <name type="common">Common lancelet</name>
    <name type="synonym">Amphioxus lanceolatum</name>
    <dbReference type="NCBI Taxonomy" id="7740"/>
    <lineage>
        <taxon>Eukaryota</taxon>
        <taxon>Metazoa</taxon>
        <taxon>Chordata</taxon>
        <taxon>Cephalochordata</taxon>
        <taxon>Leptocardii</taxon>
        <taxon>Amphioxiformes</taxon>
        <taxon>Branchiostomatidae</taxon>
        <taxon>Branchiostoma</taxon>
    </lineage>
</organism>
<dbReference type="EMBL" id="OV696696">
    <property type="protein sequence ID" value="CAH1239652.1"/>
    <property type="molecule type" value="Genomic_DNA"/>
</dbReference>
<sequence length="203" mass="21835">MACRVHSCCGCCSVRVGAVIVGVLYLIFAVAGDIVLAVIDIVGVFTATPPSNGITQATPSNNITNVTEANSTDNSSPWTKISIATWVELGVDALFLIICVLLIIGAAKNNKVLCMIWLVAAGLWTAFMAGEAVYLTVERYLAMDSLDALWQIFLDTLIVKWGAVVLWLFMLIAGAVVVSSHVADIRDDKETPLIADRERSYPT</sequence>
<keyword evidence="1" id="KW-1133">Transmembrane helix</keyword>
<accession>A0A8J9VS29</accession>
<evidence type="ECO:0000256" key="1">
    <source>
        <dbReference type="SAM" id="Phobius"/>
    </source>
</evidence>
<protein>
    <submittedName>
        <fullName evidence="2">Hypp5861 protein</fullName>
    </submittedName>
</protein>
<reference evidence="2" key="1">
    <citation type="submission" date="2022-01" db="EMBL/GenBank/DDBJ databases">
        <authorList>
            <person name="Braso-Vives M."/>
        </authorList>
    </citation>
    <scope>NUCLEOTIDE SEQUENCE</scope>
</reference>
<feature type="transmembrane region" description="Helical" evidence="1">
    <location>
        <begin position="12"/>
        <end position="39"/>
    </location>
</feature>